<dbReference type="Gene3D" id="3.40.190.10">
    <property type="entry name" value="Periplasmic binding protein-like II"/>
    <property type="match status" value="2"/>
</dbReference>
<evidence type="ECO:0000313" key="8">
    <source>
        <dbReference type="EMBL" id="GAJ29260.1"/>
    </source>
</evidence>
<proteinExistence type="inferred from homology"/>
<comment type="similarity">
    <text evidence="1">Belongs to the LysR transcriptional regulatory family.</text>
</comment>
<dbReference type="SUPFAM" id="SSF46785">
    <property type="entry name" value="Winged helix' DNA-binding domain"/>
    <property type="match status" value="1"/>
</dbReference>
<keyword evidence="2" id="KW-0805">Transcription regulation</keyword>
<dbReference type="InterPro" id="IPR005119">
    <property type="entry name" value="LysR_subst-bd"/>
</dbReference>
<evidence type="ECO:0000256" key="1">
    <source>
        <dbReference type="ARBA" id="ARBA00009437"/>
    </source>
</evidence>
<name>A0A023D696_ACIMT</name>
<dbReference type="Pfam" id="PF00126">
    <property type="entry name" value="HTH_1"/>
    <property type="match status" value="1"/>
</dbReference>
<evidence type="ECO:0000256" key="6">
    <source>
        <dbReference type="ARBA" id="ARBA00043141"/>
    </source>
</evidence>
<reference evidence="9" key="1">
    <citation type="journal article" date="2014" name="FEMS Microbiol. Lett.">
        <title>Draft Genomic DNA Sequence of the Facultatively Methylotrophic Bacterium Acidomonas methanolica type strain MB58.</title>
        <authorList>
            <person name="Higashiura N."/>
            <person name="Hadano H."/>
            <person name="Hirakawa H."/>
            <person name="Matsutani M."/>
            <person name="Takabe S."/>
            <person name="Matsushita K."/>
            <person name="Azuma Y."/>
        </authorList>
    </citation>
    <scope>NUCLEOTIDE SEQUENCE [LARGE SCALE GENOMIC DNA]</scope>
    <source>
        <strain evidence="9">MB58</strain>
    </source>
</reference>
<dbReference type="Pfam" id="PF03466">
    <property type="entry name" value="LysR_substrate"/>
    <property type="match status" value="1"/>
</dbReference>
<evidence type="ECO:0000256" key="5">
    <source>
        <dbReference type="ARBA" id="ARBA00039279"/>
    </source>
</evidence>
<reference evidence="8 9" key="2">
    <citation type="journal article" date="2014" name="FEMS Microbiol. Lett.">
        <title>Draft genomic DNA sequence of the facultatively methylotrophic bacterium Acidomonas methanolica type strain MB58.</title>
        <authorList>
            <person name="Higashiura N."/>
            <person name="Hadano H."/>
            <person name="Hirakawa H."/>
            <person name="Matsutani M."/>
            <person name="Takabe S."/>
            <person name="Matsushita K."/>
            <person name="Azuma Y."/>
        </authorList>
    </citation>
    <scope>NUCLEOTIDE SEQUENCE [LARGE SCALE GENOMIC DNA]</scope>
    <source>
        <strain evidence="8 9">MB58</strain>
    </source>
</reference>
<dbReference type="SUPFAM" id="SSF53850">
    <property type="entry name" value="Periplasmic binding protein-like II"/>
    <property type="match status" value="1"/>
</dbReference>
<dbReference type="Gene3D" id="1.10.10.10">
    <property type="entry name" value="Winged helix-like DNA-binding domain superfamily/Winged helix DNA-binding domain"/>
    <property type="match status" value="1"/>
</dbReference>
<comment type="caution">
    <text evidence="8">The sequence shown here is derived from an EMBL/GenBank/DDBJ whole genome shotgun (WGS) entry which is preliminary data.</text>
</comment>
<dbReference type="GO" id="GO:0000976">
    <property type="term" value="F:transcription cis-regulatory region binding"/>
    <property type="evidence" value="ECO:0007669"/>
    <property type="project" value="TreeGrafter"/>
</dbReference>
<keyword evidence="4" id="KW-0804">Transcription</keyword>
<keyword evidence="9" id="KW-1185">Reference proteome</keyword>
<evidence type="ECO:0000313" key="9">
    <source>
        <dbReference type="Proteomes" id="UP000019760"/>
    </source>
</evidence>
<dbReference type="PROSITE" id="PS50931">
    <property type="entry name" value="HTH_LYSR"/>
    <property type="match status" value="1"/>
</dbReference>
<organism evidence="8 9">
    <name type="scientific">Acidomonas methanolica NBRC 104435</name>
    <dbReference type="NCBI Taxonomy" id="1231351"/>
    <lineage>
        <taxon>Bacteria</taxon>
        <taxon>Pseudomonadati</taxon>
        <taxon>Pseudomonadota</taxon>
        <taxon>Alphaproteobacteria</taxon>
        <taxon>Acetobacterales</taxon>
        <taxon>Acetobacteraceae</taxon>
        <taxon>Acidomonas</taxon>
    </lineage>
</organism>
<dbReference type="InterPro" id="IPR036390">
    <property type="entry name" value="WH_DNA-bd_sf"/>
</dbReference>
<dbReference type="PANTHER" id="PTHR30126">
    <property type="entry name" value="HTH-TYPE TRANSCRIPTIONAL REGULATOR"/>
    <property type="match status" value="1"/>
</dbReference>
<evidence type="ECO:0000256" key="3">
    <source>
        <dbReference type="ARBA" id="ARBA00023125"/>
    </source>
</evidence>
<feature type="domain" description="HTH lysR-type" evidence="7">
    <location>
        <begin position="7"/>
        <end position="66"/>
    </location>
</feature>
<dbReference type="InterPro" id="IPR000847">
    <property type="entry name" value="LysR_HTH_N"/>
</dbReference>
<evidence type="ECO:0000256" key="4">
    <source>
        <dbReference type="ARBA" id="ARBA00023163"/>
    </source>
</evidence>
<dbReference type="NCBIfam" id="NF045990">
    <property type="entry name" value="TransRegCbbRRhodb"/>
    <property type="match status" value="1"/>
</dbReference>
<protein>
    <recommendedName>
        <fullName evidence="5">HTH-type transcriptional regulator CbbR</fullName>
    </recommendedName>
    <alternativeName>
        <fullName evidence="6">RuBisCO operon transcriptional regulator</fullName>
    </alternativeName>
</protein>
<accession>A0A023D696</accession>
<dbReference type="EMBL" id="BAND01000057">
    <property type="protein sequence ID" value="GAJ29260.1"/>
    <property type="molecule type" value="Genomic_DNA"/>
</dbReference>
<dbReference type="RefSeq" id="WP_042058896.1">
    <property type="nucleotide sequence ID" value="NZ_BAND01000057.1"/>
</dbReference>
<dbReference type="PANTHER" id="PTHR30126:SF5">
    <property type="entry name" value="HTH-TYPE TRANSCRIPTIONAL ACTIVATOR CMPR"/>
    <property type="match status" value="1"/>
</dbReference>
<evidence type="ECO:0000259" key="7">
    <source>
        <dbReference type="PROSITE" id="PS50931"/>
    </source>
</evidence>
<dbReference type="AlphaFoldDB" id="A0A023D696"/>
<dbReference type="OrthoDB" id="9808620at2"/>
<dbReference type="GO" id="GO:0003700">
    <property type="term" value="F:DNA-binding transcription factor activity"/>
    <property type="evidence" value="ECO:0007669"/>
    <property type="project" value="InterPro"/>
</dbReference>
<gene>
    <name evidence="8" type="ORF">Amme_057_017</name>
</gene>
<dbReference type="InterPro" id="IPR036388">
    <property type="entry name" value="WH-like_DNA-bd_sf"/>
</dbReference>
<keyword evidence="3" id="KW-0238">DNA-binding</keyword>
<sequence length="324" mass="35283">MASLDAITLRQLRALTAVARTGSLTAAAEQLGLTVPAVHAQIRNLEGVLGLTLLQRNSATGGSQPTRDAETVLEAARRVDITLERCVQQIAAIKAGHAGRVTIGMVSTAKYFAPFLVRRIKELCPDIEIVLREGNRASILLDMERRAVDFAVMGRPPRQPSVAATPIGPHPHGLIAPPDHPLAGRKVTVEELLDHPMLSREEGSGTRILMTSYLESHAEGRMFDLTIMGSNETIKQAVMAGLGLAFLSLHTVTEELHSKRLVTLDAPDLPMVRQWYLVHDPEIDLSPAAQKILKLILQFQGAFLPVPPDSVWGSARRDVAKRAR</sequence>
<dbReference type="Proteomes" id="UP000019760">
    <property type="component" value="Unassembled WGS sequence"/>
</dbReference>
<evidence type="ECO:0000256" key="2">
    <source>
        <dbReference type="ARBA" id="ARBA00023015"/>
    </source>
</evidence>